<keyword evidence="11" id="KW-0479">Metal-binding</keyword>
<dbReference type="InterPro" id="IPR045864">
    <property type="entry name" value="aa-tRNA-synth_II/BPL/LPL"/>
</dbReference>
<dbReference type="RefSeq" id="XP_049139922.1">
    <property type="nucleotide sequence ID" value="XM_049282779.1"/>
</dbReference>
<dbReference type="InterPro" id="IPR012340">
    <property type="entry name" value="NA-bd_OB-fold"/>
</dbReference>
<keyword evidence="7" id="KW-0488">Methylation</keyword>
<dbReference type="GO" id="GO:0004816">
    <property type="term" value="F:asparagine-tRNA ligase activity"/>
    <property type="evidence" value="ECO:0007669"/>
    <property type="project" value="UniProtKB-EC"/>
</dbReference>
<evidence type="ECO:0000256" key="19">
    <source>
        <dbReference type="ARBA" id="ARBA00023288"/>
    </source>
</evidence>
<reference evidence="26" key="1">
    <citation type="journal article" date="2021" name="Mol. Plant Microbe Interact.">
        <title>Complete Genome Sequence of the Plant-Pathogenic Fungus Colletotrichum lupini.</title>
        <authorList>
            <person name="Baroncelli R."/>
            <person name="Pensec F."/>
            <person name="Da Lio D."/>
            <person name="Boufleur T."/>
            <person name="Vicente I."/>
            <person name="Sarrocco S."/>
            <person name="Picot A."/>
            <person name="Baraldi E."/>
            <person name="Sukno S."/>
            <person name="Thon M."/>
            <person name="Le Floch G."/>
        </authorList>
    </citation>
    <scope>NUCLEOTIDE SEQUENCE</scope>
    <source>
        <strain evidence="26">IMI 504893</strain>
    </source>
</reference>
<comment type="similarity">
    <text evidence="22">Belongs to the arginase family.</text>
</comment>
<dbReference type="NCBIfam" id="TIGR00231">
    <property type="entry name" value="small_GTP"/>
    <property type="match status" value="1"/>
</dbReference>
<feature type="region of interest" description="Disordered" evidence="24">
    <location>
        <begin position="122"/>
        <end position="149"/>
    </location>
</feature>
<evidence type="ECO:0000256" key="17">
    <source>
        <dbReference type="ARBA" id="ARBA00023136"/>
    </source>
</evidence>
<evidence type="ECO:0000256" key="8">
    <source>
        <dbReference type="ARBA" id="ARBA00022490"/>
    </source>
</evidence>
<dbReference type="GO" id="GO:0005524">
    <property type="term" value="F:ATP binding"/>
    <property type="evidence" value="ECO:0007669"/>
    <property type="project" value="UniProtKB-KW"/>
</dbReference>
<dbReference type="EC" id="6.1.1.22" evidence="5"/>
<evidence type="ECO:0000256" key="9">
    <source>
        <dbReference type="ARBA" id="ARBA00022598"/>
    </source>
</evidence>
<comment type="similarity">
    <text evidence="3">Belongs to the small GTPase superfamily. Rho family. CDC42 subfamily.</text>
</comment>
<dbReference type="SMART" id="SM00174">
    <property type="entry name" value="RHO"/>
    <property type="match status" value="1"/>
</dbReference>
<dbReference type="InterPro" id="IPR004364">
    <property type="entry name" value="Aa-tRNA-synt_II"/>
</dbReference>
<dbReference type="GO" id="GO:0016813">
    <property type="term" value="F:hydrolase activity, acting on carbon-nitrogen (but not peptide) bonds, in linear amidines"/>
    <property type="evidence" value="ECO:0007669"/>
    <property type="project" value="InterPro"/>
</dbReference>
<dbReference type="PROSITE" id="PS50862">
    <property type="entry name" value="AA_TRNA_LIGASE_II"/>
    <property type="match status" value="1"/>
</dbReference>
<evidence type="ECO:0000256" key="16">
    <source>
        <dbReference type="ARBA" id="ARBA00023134"/>
    </source>
</evidence>
<dbReference type="Gene3D" id="3.40.800.10">
    <property type="entry name" value="Ureohydrolase domain"/>
    <property type="match status" value="1"/>
</dbReference>
<dbReference type="InterPro" id="IPR037874">
    <property type="entry name" value="Cdc42"/>
</dbReference>
<evidence type="ECO:0000259" key="25">
    <source>
        <dbReference type="PROSITE" id="PS50862"/>
    </source>
</evidence>
<feature type="region of interest" description="Disordered" evidence="24">
    <location>
        <begin position="464"/>
        <end position="483"/>
    </location>
</feature>
<dbReference type="KEGG" id="clup:CLUP02_03762"/>
<feature type="domain" description="Aminoacyl-transfer RNA synthetases class-II family profile" evidence="25">
    <location>
        <begin position="1929"/>
        <end position="2226"/>
    </location>
</feature>
<dbReference type="SUPFAM" id="SSF55681">
    <property type="entry name" value="Class II aaRS and biotin synthetases"/>
    <property type="match status" value="1"/>
</dbReference>
<dbReference type="PROSITE" id="PS51420">
    <property type="entry name" value="RHO"/>
    <property type="match status" value="1"/>
</dbReference>
<evidence type="ECO:0000256" key="21">
    <source>
        <dbReference type="ARBA" id="ARBA00023306"/>
    </source>
</evidence>
<dbReference type="Pfam" id="PF00071">
    <property type="entry name" value="Ras"/>
    <property type="match status" value="1"/>
</dbReference>
<dbReference type="FunFam" id="3.40.800.10:FF:000014">
    <property type="entry name" value="Arginase family protein"/>
    <property type="match status" value="1"/>
</dbReference>
<evidence type="ECO:0000256" key="10">
    <source>
        <dbReference type="ARBA" id="ARBA00022618"/>
    </source>
</evidence>
<keyword evidence="13" id="KW-0378">Hydrolase</keyword>
<dbReference type="PANTHER" id="PTHR22594:SF16">
    <property type="entry name" value="ASPARAGINE--TRNA LIGASE, CYTOPLASMIC"/>
    <property type="match status" value="1"/>
</dbReference>
<dbReference type="EMBL" id="CP019474">
    <property type="protein sequence ID" value="UQC78285.1"/>
    <property type="molecule type" value="Genomic_DNA"/>
</dbReference>
<evidence type="ECO:0000256" key="12">
    <source>
        <dbReference type="ARBA" id="ARBA00022741"/>
    </source>
</evidence>
<evidence type="ECO:0000256" key="5">
    <source>
        <dbReference type="ARBA" id="ARBA00012816"/>
    </source>
</evidence>
<feature type="compositionally biased region" description="Polar residues" evidence="24">
    <location>
        <begin position="1634"/>
        <end position="1646"/>
    </location>
</feature>
<accession>A0A9Q8SJG2</accession>
<keyword evidence="12" id="KW-0547">Nucleotide-binding</keyword>
<comment type="similarity">
    <text evidence="4">Belongs to the class-II aminoacyl-tRNA synthetase family.</text>
</comment>
<dbReference type="GO" id="GO:0030010">
    <property type="term" value="P:establishment of cell polarity"/>
    <property type="evidence" value="ECO:0007669"/>
    <property type="project" value="UniProtKB-ARBA"/>
</dbReference>
<dbReference type="InterPro" id="IPR004365">
    <property type="entry name" value="NA-bd_OB_tRNA"/>
</dbReference>
<keyword evidence="21" id="KW-0131">Cell cycle</keyword>
<evidence type="ECO:0000256" key="22">
    <source>
        <dbReference type="PROSITE-ProRule" id="PRU00742"/>
    </source>
</evidence>
<dbReference type="GO" id="GO:0006421">
    <property type="term" value="P:asparaginyl-tRNA aminoacylation"/>
    <property type="evidence" value="ECO:0007669"/>
    <property type="project" value="InterPro"/>
</dbReference>
<dbReference type="SUPFAM" id="SSF50249">
    <property type="entry name" value="Nucleic acid-binding proteins"/>
    <property type="match status" value="1"/>
</dbReference>
<feature type="region of interest" description="Disordered" evidence="24">
    <location>
        <begin position="1634"/>
        <end position="1665"/>
    </location>
</feature>
<evidence type="ECO:0000313" key="27">
    <source>
        <dbReference type="Proteomes" id="UP000830671"/>
    </source>
</evidence>
<dbReference type="CDD" id="cd01874">
    <property type="entry name" value="Cdc42"/>
    <property type="match status" value="1"/>
</dbReference>
<dbReference type="GO" id="GO:0003924">
    <property type="term" value="F:GTPase activity"/>
    <property type="evidence" value="ECO:0007669"/>
    <property type="project" value="InterPro"/>
</dbReference>
<evidence type="ECO:0000256" key="18">
    <source>
        <dbReference type="ARBA" id="ARBA00023146"/>
    </source>
</evidence>
<feature type="compositionally biased region" description="Basic and acidic residues" evidence="24">
    <location>
        <begin position="122"/>
        <end position="131"/>
    </location>
</feature>
<dbReference type="Gene3D" id="3.40.50.300">
    <property type="entry name" value="P-loop containing nucleotide triphosphate hydrolases"/>
    <property type="match status" value="1"/>
</dbReference>
<feature type="coiled-coil region" evidence="23">
    <location>
        <begin position="1746"/>
        <end position="1773"/>
    </location>
</feature>
<dbReference type="InterPro" id="IPR001806">
    <property type="entry name" value="Small_GTPase"/>
</dbReference>
<dbReference type="GO" id="GO:0005525">
    <property type="term" value="F:GTP binding"/>
    <property type="evidence" value="ECO:0007669"/>
    <property type="project" value="UniProtKB-KW"/>
</dbReference>
<dbReference type="CDD" id="cd00776">
    <property type="entry name" value="AsxRS_core"/>
    <property type="match status" value="1"/>
</dbReference>
<dbReference type="Pfam" id="PF01336">
    <property type="entry name" value="tRNA_anti-codon"/>
    <property type="match status" value="1"/>
</dbReference>
<keyword evidence="18" id="KW-0030">Aminoacyl-tRNA synthetase</keyword>
<dbReference type="PRINTS" id="PR00449">
    <property type="entry name" value="RASTRNSFRMNG"/>
</dbReference>
<evidence type="ECO:0000256" key="11">
    <source>
        <dbReference type="ARBA" id="ARBA00022723"/>
    </source>
</evidence>
<keyword evidence="27" id="KW-1185">Reference proteome</keyword>
<dbReference type="GO" id="GO:0046872">
    <property type="term" value="F:metal ion binding"/>
    <property type="evidence" value="ECO:0007669"/>
    <property type="project" value="UniProtKB-KW"/>
</dbReference>
<evidence type="ECO:0000256" key="15">
    <source>
        <dbReference type="ARBA" id="ARBA00022917"/>
    </source>
</evidence>
<evidence type="ECO:0000256" key="23">
    <source>
        <dbReference type="SAM" id="Coils"/>
    </source>
</evidence>
<keyword evidence="9" id="KW-0436">Ligase</keyword>
<dbReference type="GO" id="GO:0030427">
    <property type="term" value="C:site of polarized growth"/>
    <property type="evidence" value="ECO:0007669"/>
    <property type="project" value="UniProtKB-ARBA"/>
</dbReference>
<dbReference type="Gene3D" id="3.30.930.10">
    <property type="entry name" value="Bira Bifunctional Protein, Domain 2"/>
    <property type="match status" value="1"/>
</dbReference>
<evidence type="ECO:0000256" key="13">
    <source>
        <dbReference type="ARBA" id="ARBA00022801"/>
    </source>
</evidence>
<dbReference type="Pfam" id="PF00152">
    <property type="entry name" value="tRNA-synt_2"/>
    <property type="match status" value="1"/>
</dbReference>
<dbReference type="PROSITE" id="PS51409">
    <property type="entry name" value="ARGINASE_2"/>
    <property type="match status" value="1"/>
</dbReference>
<dbReference type="Proteomes" id="UP000830671">
    <property type="component" value="Chromosome 2"/>
</dbReference>
<dbReference type="InterPro" id="IPR006195">
    <property type="entry name" value="aa-tRNA-synth_II"/>
</dbReference>
<dbReference type="SMART" id="SM00173">
    <property type="entry name" value="RAS"/>
    <property type="match status" value="1"/>
</dbReference>
<dbReference type="SUPFAM" id="SSF52768">
    <property type="entry name" value="Arginase/deacetylase"/>
    <property type="match status" value="1"/>
</dbReference>
<comment type="subcellular location">
    <subcellularLocation>
        <location evidence="1">Cell membrane</location>
        <topology evidence="1">Lipid-anchor</topology>
        <orientation evidence="1">Cytoplasmic side</orientation>
    </subcellularLocation>
    <subcellularLocation>
        <location evidence="2">Cytoplasm</location>
    </subcellularLocation>
</comment>
<dbReference type="Gene3D" id="2.40.50.140">
    <property type="entry name" value="Nucleic acid-binding proteins"/>
    <property type="match status" value="1"/>
</dbReference>
<dbReference type="GO" id="GO:0051286">
    <property type="term" value="C:cell tip"/>
    <property type="evidence" value="ECO:0007669"/>
    <property type="project" value="UniProtKB-ARBA"/>
</dbReference>
<feature type="region of interest" description="Disordered" evidence="24">
    <location>
        <begin position="235"/>
        <end position="256"/>
    </location>
</feature>
<keyword evidence="14" id="KW-0067">ATP-binding</keyword>
<evidence type="ECO:0000256" key="24">
    <source>
        <dbReference type="SAM" id="MobiDB-lite"/>
    </source>
</evidence>
<organism evidence="26 27">
    <name type="scientific">Colletotrichum lupini</name>
    <dbReference type="NCBI Taxonomy" id="145971"/>
    <lineage>
        <taxon>Eukaryota</taxon>
        <taxon>Fungi</taxon>
        <taxon>Dikarya</taxon>
        <taxon>Ascomycota</taxon>
        <taxon>Pezizomycotina</taxon>
        <taxon>Sordariomycetes</taxon>
        <taxon>Hypocreomycetidae</taxon>
        <taxon>Glomerellales</taxon>
        <taxon>Glomerellaceae</taxon>
        <taxon>Colletotrichum</taxon>
        <taxon>Colletotrichum acutatum species complex</taxon>
    </lineage>
</organism>
<dbReference type="InterPro" id="IPR027417">
    <property type="entry name" value="P-loop_NTPase"/>
</dbReference>
<dbReference type="NCBIfam" id="TIGR00457">
    <property type="entry name" value="asnS"/>
    <property type="match status" value="1"/>
</dbReference>
<dbReference type="PROSITE" id="PS51421">
    <property type="entry name" value="RAS"/>
    <property type="match status" value="1"/>
</dbReference>
<dbReference type="PANTHER" id="PTHR22594">
    <property type="entry name" value="ASPARTYL/LYSYL-TRNA SYNTHETASE"/>
    <property type="match status" value="1"/>
</dbReference>
<dbReference type="PROSITE" id="PS01053">
    <property type="entry name" value="ARGINASE_1"/>
    <property type="match status" value="1"/>
</dbReference>
<gene>
    <name evidence="26" type="ORF">CLUP02_03762</name>
</gene>
<dbReference type="GO" id="GO:0005938">
    <property type="term" value="C:cell cortex"/>
    <property type="evidence" value="ECO:0007669"/>
    <property type="project" value="UniProtKB-ARBA"/>
</dbReference>
<keyword evidence="19" id="KW-0449">Lipoprotein</keyword>
<keyword evidence="8" id="KW-0963">Cytoplasm</keyword>
<dbReference type="GO" id="GO:0051301">
    <property type="term" value="P:cell division"/>
    <property type="evidence" value="ECO:0007669"/>
    <property type="project" value="UniProtKB-KW"/>
</dbReference>
<dbReference type="SMART" id="SM00175">
    <property type="entry name" value="RAB"/>
    <property type="match status" value="1"/>
</dbReference>
<dbReference type="CDD" id="cd04323">
    <property type="entry name" value="AsnRS_cyto_like_N"/>
    <property type="match status" value="1"/>
</dbReference>
<keyword evidence="20" id="KW-0636">Prenylation</keyword>
<dbReference type="GO" id="GO:0012505">
    <property type="term" value="C:endomembrane system"/>
    <property type="evidence" value="ECO:0007669"/>
    <property type="project" value="UniProtKB-ARBA"/>
</dbReference>
<dbReference type="InterPro" id="IPR048952">
    <property type="entry name" value="AsnRS_N"/>
</dbReference>
<keyword evidence="23" id="KW-0175">Coiled coil</keyword>
<dbReference type="InterPro" id="IPR005225">
    <property type="entry name" value="Small_GTP-bd"/>
</dbReference>
<sequence>MLTSFDEKKKENSVEFAATLPDPVLPLLFPDSVWQSAEVSHFPACVLPLMHRCSTSLCFGWVPSPCHLLLSLAPSLPCLGSVILRLTLSIYLAGVPRRHLVALSLALLSYFTFFLPPLPPAPKREREEKKTTTPAPDPIHVFSSPSSSPPPHFDLDPVLFLHYPPHLSALQQRQPPPPLLLVSSIPCCYSVPILLPLPLPLPPHFTYHPLRLLLPAATLTPNYLRLEITPDSDPDLDKTIHSTRHDAPRDKGETERPTMVVATIKLPFTVANPDLNLTIGKWAAIKARMCVVVGDGAVGKTCLLISYTTNKFPSEYVPTVFDNYAVTVMIGDEPYTLGLFDTAGQEDYDRLRPLSYPQTDVFLVCFSVTSPASFENVREKWFPEVHHHCPGVPCLIVGTQVDLREDPSVREKLSKQKMSPVRKEDGERMAKDLGAVKYVECSALTQYKLKDVFDEAIVAALEPPAPKKNSGSGGERKSREPGLDIFSCHPDARANGSGFPSLNGILDLFLQRAWHWTRLGLDQFGLDHLAAAVRASRHILVGDCEEDEWASRRAVFPPFHILFTNSQSSPSYHALLPNPAPHPSRIPHTPCSGPDLGGLSCFFLHLGMVSVCAQLSIYSHNPRGASTDQLKGMASASNIGSTRRVIPACCPPRYTPSVHSHLFSFCTLWGHEKKGYGKQGTHVGSAQLPDVRSVCPGLSTGMPNVANLIVGMFFIRKGHQQPLTLTGRAFLSVCLSACPPNFLGKSPAVFEGVLWAYGPGTFCSPPSSPHPRTTTWDAEDDEINEHLISHFCDWTFSLARSRGGCPTTPTCPSLTGDPTSREEIGYRVVTYPGSMIPTARRRPGTMHHRPRIARHITVYLYLTTGILEKARRTASRHFSLMHSLTIYFLTQSTLPASAGPSPPDVLRWSSPLTLGFPGDSPDLITVSHHAGFIASRRSIMYIPRIHGKRVVGLAIRIRQPQRARARANPRRTCPELRILSSLLFSSSPNNPSHDRSYFVIVTTTRVQETSQGRTEQQRDLAVMKLTSLLLGCSSALLAAACGNHGDEKEWTKAELDELEAKWGFEMREWRANLIFVQWGFTGIGSFAHLKHAKCLTTPSELYDIAIIGAPFDTAVSYRPGARFGPRAIRQASSRQTSFRGFNPRASINPYANWATILDCGDIPVTPMDNVVAVEQMSAAFKELGQRRPVSSSLSRPKLITLGGDHSLALPALRALREAYGAPLRVLHFDERMVWLTYITKYTAHLDTWHPAKYPSYWTATQFNHGSMFWMAGNEGLLSNASSQPSVHAGLRTRLSGTDFTDHDDDTAQNWVRIAADDIDEIGTAGIVKSIMETLGTEDPVYLSIDIDVLDPAFAPGTGTPEPGGWTTRELIRILRGIEGLNLVGADVVEVSPAYQNAGEETALAAAQVVYEVLSSMVKKGLEGMGKEGKAAAAVVDEKDELTQVSGCQEEKWNEQEDLLNSGMFTGTAAARTKVIDDTPYEMAPAGTPTSASYSLLFPAFSPPPQGEYANRLTVALSFRCPSQGGIDPADVPRYGYAPAYLPIFGAKLGETQPRPQQMPNGRALIKERGPPVMSFEKHLSSRWAPGDTGKPTEVTHTASSNMSGQVRIVTLSPHPSVPPTNSIRIIYPAIQKPSQKFPKTSTTSKNPRPHTMAAPQELAERPKTEDKVYIDTDVGADEPSTQGTESSPFKSLAAAYIANNESVTSRHFLTRASKTGDDEAARLEWKEPAKSAVKKAQSALDAHRKKLVKQAQIEAKEEEQKKARQQALEAAKQIVIKEDESLPEAKRITIADKTVVLGEGDKKGDRVKIAGRIHRLRAQKQATFITLVDGYGHLQCVLQAGDLTKTYDALTFAQGTSLWVYGELKKVPEGQTAPDNRELHVDYYKVIGTSPTDEDAITNKVSLLQNQWDSQMLDNRHLVLRGDNASAIMKIRAAVEWAFTKTYKDLKITKVSPPALVQTQVEGGSTLFSVPYYDEAAYLTQSSQLYLETVLPSLGSVYCIEKSFRAERSLTRRHLSEYTHVEAELDFIEFPDLLAHLEEVMCRVIDNVLADEEIAAYVKELNPDFKKPVRPFLRMKYTDAIDWLNAQDPPILNEDGETHKFGDDIAEAAERRMTDIINKPIFLTHFPTEIKAFYMKKDPNDPRVTESVDCLMPGVGEIVGGSMRMEGYDELLAAYDREGIPSKDYYWYTDQRKYGTSPHGGYGLGLERFLAWLANQHTVRTTCLYPRYMGRCKP</sequence>
<evidence type="ECO:0000256" key="1">
    <source>
        <dbReference type="ARBA" id="ARBA00004342"/>
    </source>
</evidence>
<dbReference type="PROSITE" id="PS51419">
    <property type="entry name" value="RAB"/>
    <property type="match status" value="1"/>
</dbReference>
<dbReference type="SUPFAM" id="SSF52540">
    <property type="entry name" value="P-loop containing nucleoside triphosphate hydrolases"/>
    <property type="match status" value="1"/>
</dbReference>
<keyword evidence="10" id="KW-0132">Cell division</keyword>
<protein>
    <recommendedName>
        <fullName evidence="5">asparagine--tRNA ligase</fullName>
        <ecNumber evidence="5">6.1.1.22</ecNumber>
    </recommendedName>
</protein>
<evidence type="ECO:0000256" key="20">
    <source>
        <dbReference type="ARBA" id="ARBA00023289"/>
    </source>
</evidence>
<dbReference type="FunFam" id="3.40.50.300:FF:000236">
    <property type="entry name" value="Cell division control protein 42"/>
    <property type="match status" value="1"/>
</dbReference>
<dbReference type="Pfam" id="PF00491">
    <property type="entry name" value="Arginase"/>
    <property type="match status" value="1"/>
</dbReference>
<evidence type="ECO:0000313" key="26">
    <source>
        <dbReference type="EMBL" id="UQC78285.1"/>
    </source>
</evidence>
<evidence type="ECO:0000256" key="4">
    <source>
        <dbReference type="ARBA" id="ARBA00008226"/>
    </source>
</evidence>
<dbReference type="Pfam" id="PF20917">
    <property type="entry name" value="AsnRS_N"/>
    <property type="match status" value="1"/>
</dbReference>
<keyword evidence="16" id="KW-0342">GTP-binding</keyword>
<dbReference type="GO" id="GO:0005886">
    <property type="term" value="C:plasma membrane"/>
    <property type="evidence" value="ECO:0007669"/>
    <property type="project" value="UniProtKB-SubCell"/>
</dbReference>
<evidence type="ECO:0000256" key="7">
    <source>
        <dbReference type="ARBA" id="ARBA00022481"/>
    </source>
</evidence>
<evidence type="ECO:0000256" key="6">
    <source>
        <dbReference type="ARBA" id="ARBA00022475"/>
    </source>
</evidence>
<dbReference type="InterPro" id="IPR023696">
    <property type="entry name" value="Ureohydrolase_dom_sf"/>
</dbReference>
<keyword evidence="6" id="KW-1003">Cell membrane</keyword>
<dbReference type="GeneID" id="73337789"/>
<dbReference type="InterPro" id="IPR004522">
    <property type="entry name" value="Asn-tRNA-ligase"/>
</dbReference>
<feature type="region of interest" description="Disordered" evidence="24">
    <location>
        <begin position="1579"/>
        <end position="1599"/>
    </location>
</feature>
<name>A0A9Q8SJG2_9PEZI</name>
<dbReference type="Gene3D" id="3.30.1910.20">
    <property type="entry name" value="asparaginyl-tRNA synthetase, N-terminal domain"/>
    <property type="match status" value="1"/>
</dbReference>
<dbReference type="CDD" id="cd11592">
    <property type="entry name" value="Agmatinase_PAH"/>
    <property type="match status" value="1"/>
</dbReference>
<evidence type="ECO:0000256" key="3">
    <source>
        <dbReference type="ARBA" id="ARBA00008112"/>
    </source>
</evidence>
<evidence type="ECO:0000256" key="14">
    <source>
        <dbReference type="ARBA" id="ARBA00022840"/>
    </source>
</evidence>
<dbReference type="InterPro" id="IPR020855">
    <property type="entry name" value="Ureohydrolase_Mn_BS"/>
</dbReference>
<keyword evidence="15" id="KW-0648">Protein biosynthesis</keyword>
<dbReference type="GO" id="GO:0003676">
    <property type="term" value="F:nucleic acid binding"/>
    <property type="evidence" value="ECO:0007669"/>
    <property type="project" value="InterPro"/>
</dbReference>
<evidence type="ECO:0000256" key="2">
    <source>
        <dbReference type="ARBA" id="ARBA00004496"/>
    </source>
</evidence>
<dbReference type="GO" id="GO:0032991">
    <property type="term" value="C:protein-containing complex"/>
    <property type="evidence" value="ECO:0007669"/>
    <property type="project" value="UniProtKB-ARBA"/>
</dbReference>
<proteinExistence type="inferred from homology"/>
<keyword evidence="17" id="KW-0472">Membrane</keyword>
<dbReference type="InterPro" id="IPR006035">
    <property type="entry name" value="Ureohydrolase"/>
</dbReference>